<organism evidence="1 2">
    <name type="scientific">Leptospira interrogans str. FPW1039</name>
    <dbReference type="NCBI Taxonomy" id="1193040"/>
    <lineage>
        <taxon>Bacteria</taxon>
        <taxon>Pseudomonadati</taxon>
        <taxon>Spirochaetota</taxon>
        <taxon>Spirochaetia</taxon>
        <taxon>Leptospirales</taxon>
        <taxon>Leptospiraceae</taxon>
        <taxon>Leptospira</taxon>
    </lineage>
</organism>
<gene>
    <name evidence="1" type="ORF">LEP1GSC079_1044</name>
</gene>
<evidence type="ECO:0000313" key="1">
    <source>
        <dbReference type="EMBL" id="EMJ35225.1"/>
    </source>
</evidence>
<dbReference type="Proteomes" id="UP000012164">
    <property type="component" value="Unassembled WGS sequence"/>
</dbReference>
<sequence length="44" mass="4859">MGLIGVVEHGQAEEVLRMAVAVAELDMGEGELTVFMKILHFKKM</sequence>
<protein>
    <submittedName>
        <fullName evidence="1">Uncharacterized protein</fullName>
    </submittedName>
</protein>
<dbReference type="EMBL" id="AKWR02000182">
    <property type="protein sequence ID" value="EMJ35225.1"/>
    <property type="molecule type" value="Genomic_DNA"/>
</dbReference>
<evidence type="ECO:0000313" key="2">
    <source>
        <dbReference type="Proteomes" id="UP000012164"/>
    </source>
</evidence>
<comment type="caution">
    <text evidence="1">The sequence shown here is derived from an EMBL/GenBank/DDBJ whole genome shotgun (WGS) entry which is preliminary data.</text>
</comment>
<proteinExistence type="predicted"/>
<reference evidence="1 2" key="1">
    <citation type="submission" date="2013-01" db="EMBL/GenBank/DDBJ databases">
        <authorList>
            <person name="Harkins D.M."/>
            <person name="Durkin A.S."/>
            <person name="Brinkac L.M."/>
            <person name="Haft D.H."/>
            <person name="Selengut J.D."/>
            <person name="Sanka R."/>
            <person name="DePew J."/>
            <person name="Purushe J."/>
            <person name="Peacock S.J."/>
            <person name="Thaipadungpanit J."/>
            <person name="Wuthiekanun V.W."/>
            <person name="Day N.P."/>
            <person name="Vinetz J.M."/>
            <person name="Sutton G.G."/>
            <person name="Nierman W.C."/>
            <person name="Fouts D.E."/>
        </authorList>
    </citation>
    <scope>NUCLEOTIDE SEQUENCE [LARGE SCALE GENOMIC DNA]</scope>
    <source>
        <strain evidence="1 2">FPW1039</strain>
    </source>
</reference>
<accession>A0A0F6IB00</accession>
<name>A0A0F6IB00_LEPIR</name>
<dbReference type="AlphaFoldDB" id="A0A0F6IB00"/>